<accession>A0A953M3S7</accession>
<dbReference type="Proteomes" id="UP000705867">
    <property type="component" value="Unassembled WGS sequence"/>
</dbReference>
<reference evidence="1" key="2">
    <citation type="submission" date="2021-08" db="EMBL/GenBank/DDBJ databases">
        <authorList>
            <person name="Dalcin Martins P."/>
        </authorList>
    </citation>
    <scope>NUCLEOTIDE SEQUENCE</scope>
    <source>
        <strain evidence="1">MAG_39</strain>
    </source>
</reference>
<comment type="caution">
    <text evidence="1">The sequence shown here is derived from an EMBL/GenBank/DDBJ whole genome shotgun (WGS) entry which is preliminary data.</text>
</comment>
<gene>
    <name evidence="1" type="ORF">K8I29_19725</name>
</gene>
<dbReference type="AlphaFoldDB" id="A0A953M3S7"/>
<organism evidence="1 2">
    <name type="scientific">Candidatus Nitrobium versatile</name>
    <dbReference type="NCBI Taxonomy" id="2884831"/>
    <lineage>
        <taxon>Bacteria</taxon>
        <taxon>Pseudomonadati</taxon>
        <taxon>Nitrospirota</taxon>
        <taxon>Nitrospiria</taxon>
        <taxon>Nitrospirales</taxon>
        <taxon>Nitrospiraceae</taxon>
        <taxon>Candidatus Nitrobium</taxon>
    </lineage>
</organism>
<evidence type="ECO:0000313" key="1">
    <source>
        <dbReference type="EMBL" id="MBZ0158434.1"/>
    </source>
</evidence>
<reference evidence="1" key="1">
    <citation type="journal article" date="2021" name="bioRxiv">
        <title>Unraveling nitrogen, sulfur and carbon metabolic pathways and microbial community transcriptional responses to substrate deprivation and toxicity stresses in a bioreactor mimicking anoxic brackish coastal sediment conditions.</title>
        <authorList>
            <person name="Martins P.D."/>
            <person name="Echeveste M.J."/>
            <person name="Arshad A."/>
            <person name="Kurth J."/>
            <person name="Ouboter H."/>
            <person name="Jetten M.S.M."/>
            <person name="Welte C.U."/>
        </authorList>
    </citation>
    <scope>NUCLEOTIDE SEQUENCE</scope>
    <source>
        <strain evidence="1">MAG_39</strain>
    </source>
</reference>
<evidence type="ECO:0000313" key="2">
    <source>
        <dbReference type="Proteomes" id="UP000705867"/>
    </source>
</evidence>
<sequence>MFWSVWNPNGPDGGTPKYKHATEISARHEAERLARLHPGQSFYVLAPLAVVRRNDVEWKEFSENTAISELF</sequence>
<proteinExistence type="predicted"/>
<dbReference type="EMBL" id="JAIOIV010000151">
    <property type="protein sequence ID" value="MBZ0158434.1"/>
    <property type="molecule type" value="Genomic_DNA"/>
</dbReference>
<protein>
    <submittedName>
        <fullName evidence="1">Uncharacterized protein</fullName>
    </submittedName>
</protein>
<name>A0A953M3S7_9BACT</name>